<sequence length="236" mass="25845">MGETDSNTKDLILEHFTLVGFIIVATIACLIAIGTIIACWFDLQNRRRTLPTDGKKVVVKKKGSKKKRGRGSNQDSSQMSGSKIIDNSKTDNIASGTPHIGSVVCGTAKALSKTHASKRMTLSEKRRAMEIAAKTFSTSSGYMDNTQSSGSDSEHRQMRTAEELEERGAKRRYKDVDKTQASSRHRTTRSSKSKRRSRISRRSQTRTGTSSSSSSSSCSSASGSTTKTEDNHDKKK</sequence>
<keyword evidence="2" id="KW-0472">Membrane</keyword>
<evidence type="ECO:0000256" key="2">
    <source>
        <dbReference type="SAM" id="Phobius"/>
    </source>
</evidence>
<gene>
    <name evidence="3" type="ORF">BOKJ2_LOCUS10520</name>
</gene>
<dbReference type="Proteomes" id="UP000614601">
    <property type="component" value="Unassembled WGS sequence"/>
</dbReference>
<dbReference type="OrthoDB" id="10618576at2759"/>
<keyword evidence="2" id="KW-0812">Transmembrane</keyword>
<name>A0A811L693_9BILA</name>
<feature type="compositionally biased region" description="Basic and acidic residues" evidence="1">
    <location>
        <begin position="227"/>
        <end position="236"/>
    </location>
</feature>
<feature type="compositionally biased region" description="Low complexity" evidence="1">
    <location>
        <begin position="205"/>
        <end position="226"/>
    </location>
</feature>
<feature type="transmembrane region" description="Helical" evidence="2">
    <location>
        <begin position="16"/>
        <end position="41"/>
    </location>
</feature>
<comment type="caution">
    <text evidence="3">The sequence shown here is derived from an EMBL/GenBank/DDBJ whole genome shotgun (WGS) entry which is preliminary data.</text>
</comment>
<accession>A0A811L693</accession>
<evidence type="ECO:0000256" key="1">
    <source>
        <dbReference type="SAM" id="MobiDB-lite"/>
    </source>
</evidence>
<proteinExistence type="predicted"/>
<evidence type="ECO:0000313" key="3">
    <source>
        <dbReference type="EMBL" id="CAD5223750.1"/>
    </source>
</evidence>
<dbReference type="EMBL" id="CAJFDH010000005">
    <property type="protein sequence ID" value="CAD5223750.1"/>
    <property type="molecule type" value="Genomic_DNA"/>
</dbReference>
<feature type="compositionally biased region" description="Basic residues" evidence="1">
    <location>
        <begin position="57"/>
        <end position="70"/>
    </location>
</feature>
<feature type="region of interest" description="Disordered" evidence="1">
    <location>
        <begin position="134"/>
        <end position="236"/>
    </location>
</feature>
<feature type="region of interest" description="Disordered" evidence="1">
    <location>
        <begin position="54"/>
        <end position="99"/>
    </location>
</feature>
<protein>
    <submittedName>
        <fullName evidence="3">Uncharacterized protein</fullName>
    </submittedName>
</protein>
<dbReference type="AlphaFoldDB" id="A0A811L693"/>
<evidence type="ECO:0000313" key="4">
    <source>
        <dbReference type="Proteomes" id="UP000614601"/>
    </source>
</evidence>
<feature type="compositionally biased region" description="Polar residues" evidence="1">
    <location>
        <begin position="73"/>
        <end position="95"/>
    </location>
</feature>
<reference evidence="3" key="1">
    <citation type="submission" date="2020-09" db="EMBL/GenBank/DDBJ databases">
        <authorList>
            <person name="Kikuchi T."/>
        </authorList>
    </citation>
    <scope>NUCLEOTIDE SEQUENCE</scope>
    <source>
        <strain evidence="3">SH1</strain>
    </source>
</reference>
<feature type="compositionally biased region" description="Basic and acidic residues" evidence="1">
    <location>
        <begin position="152"/>
        <end position="178"/>
    </location>
</feature>
<dbReference type="EMBL" id="CAJFCW020000005">
    <property type="protein sequence ID" value="CAG9118679.1"/>
    <property type="molecule type" value="Genomic_DNA"/>
</dbReference>
<feature type="compositionally biased region" description="Basic residues" evidence="1">
    <location>
        <begin position="183"/>
        <end position="204"/>
    </location>
</feature>
<organism evidence="3 4">
    <name type="scientific">Bursaphelenchus okinawaensis</name>
    <dbReference type="NCBI Taxonomy" id="465554"/>
    <lineage>
        <taxon>Eukaryota</taxon>
        <taxon>Metazoa</taxon>
        <taxon>Ecdysozoa</taxon>
        <taxon>Nematoda</taxon>
        <taxon>Chromadorea</taxon>
        <taxon>Rhabditida</taxon>
        <taxon>Tylenchina</taxon>
        <taxon>Tylenchomorpha</taxon>
        <taxon>Aphelenchoidea</taxon>
        <taxon>Aphelenchoididae</taxon>
        <taxon>Bursaphelenchus</taxon>
    </lineage>
</organism>
<dbReference type="Proteomes" id="UP000783686">
    <property type="component" value="Unassembled WGS sequence"/>
</dbReference>
<keyword evidence="4" id="KW-1185">Reference proteome</keyword>
<feature type="compositionally biased region" description="Polar residues" evidence="1">
    <location>
        <begin position="135"/>
        <end position="151"/>
    </location>
</feature>
<keyword evidence="2" id="KW-1133">Transmembrane helix</keyword>